<dbReference type="Gene3D" id="3.90.1490.10">
    <property type="entry name" value="putative n-type atp pyrophosphatase, domain 2"/>
    <property type="match status" value="1"/>
</dbReference>
<dbReference type="InterPro" id="IPR030662">
    <property type="entry name" value="DPH6/MJ0570"/>
</dbReference>
<evidence type="ECO:0000313" key="7">
    <source>
        <dbReference type="EMBL" id="KAG5476893.1"/>
    </source>
</evidence>
<dbReference type="Proteomes" id="UP000673552">
    <property type="component" value="Unassembled WGS sequence"/>
</dbReference>
<sequence length="615" mass="66217">MKTIALVSGGKDSILAMLMAYRYGHEPAVIVNMTPVLDSDGASGSMAENGAQGHDIDSYMYQTVGFEAVEAMAACLGLPLRRGCVRPGRAKDMSLLYSDQPPEEDEVESLYALIKTVKAEFPEVEGLTSGAILSNYQRNRVECICDRLGLVSLSYLWMRQPGEILDMVRELHVRAILVKTASIGLVPRQLIGKTLEEVRPTLEKMAALYKSHLAGEGGEYETTVLDCPLFLSEHLRVRSLNLVMHDANDISPTGHGLLTFERVTKSAEQQTQAAELLGRLRAGDITFPSDVMPLLRRLCVSPLTPSATVPVCSFGETIASTLPGTISTALFLESGSAAARDGMVHHTYTDPCDAGGTAAEALRGCLAALQTWATEHDLTIFYYHVSLPESSWEVLCRAAYSAEVSHVCPPGLIVTVPAACSQAAAALQAEVLAAPTEKIQQQVLHAQSRSCWALGEPGPYSQARCVCLGNGASRLFVSATPGRVAVTREVATLADLPPPCRESIGAMVGAQYGEEIRKAVADIIAQFLVAISNCERYLTVFGRVFGDVSRATVIVTEEVPVAVLPALWQWSTRNTGALPFERVCEVVVVSALSGTEKIRVSMECAETREAEDENA</sequence>
<dbReference type="AlphaFoldDB" id="A0A836HHL6"/>
<dbReference type="InterPro" id="IPR002761">
    <property type="entry name" value="Diphthami_syn_dom"/>
</dbReference>
<reference evidence="8" key="2">
    <citation type="journal article" date="2021" name="Sci. Data">
        <title>Chromosome-scale genome sequencing, assembly and annotation of six genomes from subfamily Leishmaniinae.</title>
        <authorList>
            <person name="Almutairi H."/>
            <person name="Urbaniak M.D."/>
            <person name="Bates M.D."/>
            <person name="Jariyapan N."/>
            <person name="Kwakye-Nuako G."/>
            <person name="Thomaz Soccol V."/>
            <person name="Al-Salem W.S."/>
            <person name="Dillon R.J."/>
            <person name="Bates P.A."/>
            <person name="Gatherer D."/>
        </authorList>
    </citation>
    <scope>NUCLEOTIDE SEQUENCE [LARGE SCALE GENOMIC DNA]</scope>
</reference>
<evidence type="ECO:0000256" key="4">
    <source>
        <dbReference type="ARBA" id="ARBA00031552"/>
    </source>
</evidence>
<keyword evidence="8" id="KW-1185">Reference proteome</keyword>
<proteinExistence type="predicted"/>
<dbReference type="CDD" id="cd01994">
    <property type="entry name" value="AANH_PF0828-like"/>
    <property type="match status" value="1"/>
</dbReference>
<reference evidence="8" key="1">
    <citation type="journal article" date="2021" name="Microbiol. Resour. Announc.">
        <title>LGAAP: Leishmaniinae Genome Assembly and Annotation Pipeline.</title>
        <authorList>
            <person name="Almutairi H."/>
            <person name="Urbaniak M.D."/>
            <person name="Bates M.D."/>
            <person name="Jariyapan N."/>
            <person name="Kwakye-Nuako G."/>
            <person name="Thomaz-Soccol V."/>
            <person name="Al-Salem W.S."/>
            <person name="Dillon R.J."/>
            <person name="Bates P.A."/>
            <person name="Gatherer D."/>
        </authorList>
    </citation>
    <scope>NUCLEOTIDE SEQUENCE [LARGE SCALE GENOMIC DNA]</scope>
</reference>
<comment type="catalytic activity">
    <reaction evidence="5">
        <text>diphthine-[translation elongation factor 2] + NH4(+) + ATP = diphthamide-[translation elongation factor 2] + AMP + diphosphate + H(+)</text>
        <dbReference type="Rhea" id="RHEA:19753"/>
        <dbReference type="Rhea" id="RHEA-COMP:10172"/>
        <dbReference type="Rhea" id="RHEA-COMP:10174"/>
        <dbReference type="ChEBI" id="CHEBI:15378"/>
        <dbReference type="ChEBI" id="CHEBI:16692"/>
        <dbReference type="ChEBI" id="CHEBI:28938"/>
        <dbReference type="ChEBI" id="CHEBI:30616"/>
        <dbReference type="ChEBI" id="CHEBI:33019"/>
        <dbReference type="ChEBI" id="CHEBI:82696"/>
        <dbReference type="ChEBI" id="CHEBI:456215"/>
        <dbReference type="EC" id="6.3.1.14"/>
    </reaction>
</comment>
<feature type="domain" description="Diphthamide synthase" evidence="6">
    <location>
        <begin position="1"/>
        <end position="245"/>
    </location>
</feature>
<dbReference type="NCBIfam" id="TIGR00290">
    <property type="entry name" value="MJ0570_dom"/>
    <property type="match status" value="1"/>
</dbReference>
<dbReference type="RefSeq" id="XP_067178063.1">
    <property type="nucleotide sequence ID" value="XM_067322698.1"/>
</dbReference>
<comment type="caution">
    <text evidence="7">The sequence shown here is derived from an EMBL/GenBank/DDBJ whole genome shotgun (WGS) entry which is preliminary data.</text>
</comment>
<dbReference type="Gene3D" id="3.40.50.620">
    <property type="entry name" value="HUPs"/>
    <property type="match status" value="1"/>
</dbReference>
<dbReference type="SUPFAM" id="SSF52402">
    <property type="entry name" value="Adenine nucleotide alpha hydrolases-like"/>
    <property type="match status" value="1"/>
</dbReference>
<dbReference type="Gene3D" id="3.30.1330.40">
    <property type="entry name" value="RutC-like"/>
    <property type="match status" value="1"/>
</dbReference>
<evidence type="ECO:0000256" key="5">
    <source>
        <dbReference type="ARBA" id="ARBA00048108"/>
    </source>
</evidence>
<dbReference type="OrthoDB" id="686384at2759"/>
<organism evidence="7 8">
    <name type="scientific">Leishmania martiniquensis</name>
    <dbReference type="NCBI Taxonomy" id="1580590"/>
    <lineage>
        <taxon>Eukaryota</taxon>
        <taxon>Discoba</taxon>
        <taxon>Euglenozoa</taxon>
        <taxon>Kinetoplastea</taxon>
        <taxon>Metakinetoplastina</taxon>
        <taxon>Trypanosomatida</taxon>
        <taxon>Trypanosomatidae</taxon>
        <taxon>Leishmaniinae</taxon>
        <taxon>Leishmania</taxon>
    </lineage>
</organism>
<protein>
    <recommendedName>
        <fullName evidence="2">Diphthine--ammonia ligase</fullName>
        <ecNumber evidence="1">6.3.1.14</ecNumber>
    </recommendedName>
    <alternativeName>
        <fullName evidence="3">Diphthamide synthase</fullName>
    </alternativeName>
    <alternativeName>
        <fullName evidence="4">Diphthamide synthetase</fullName>
    </alternativeName>
</protein>
<evidence type="ECO:0000256" key="2">
    <source>
        <dbReference type="ARBA" id="ARBA00018426"/>
    </source>
</evidence>
<dbReference type="PANTHER" id="PTHR12196:SF2">
    <property type="entry name" value="DIPHTHINE--AMMONIA LIGASE"/>
    <property type="match status" value="1"/>
</dbReference>
<dbReference type="InterPro" id="IPR014729">
    <property type="entry name" value="Rossmann-like_a/b/a_fold"/>
</dbReference>
<dbReference type="EMBL" id="JAFEUZ010000025">
    <property type="protein sequence ID" value="KAG5476893.1"/>
    <property type="molecule type" value="Genomic_DNA"/>
</dbReference>
<dbReference type="GO" id="GO:0017183">
    <property type="term" value="P:protein histidyl modification to diphthamide"/>
    <property type="evidence" value="ECO:0007669"/>
    <property type="project" value="TreeGrafter"/>
</dbReference>
<dbReference type="FunFam" id="3.40.50.620:FF:000373">
    <property type="entry name" value="ATP-binding region containing protein, putative"/>
    <property type="match status" value="1"/>
</dbReference>
<dbReference type="EC" id="6.3.1.14" evidence="1"/>
<evidence type="ECO:0000256" key="1">
    <source>
        <dbReference type="ARBA" id="ARBA00012089"/>
    </source>
</evidence>
<name>A0A836HHL6_9TRYP</name>
<dbReference type="KEGG" id="lmat:92515210"/>
<evidence type="ECO:0000259" key="6">
    <source>
        <dbReference type="Pfam" id="PF01902"/>
    </source>
</evidence>
<dbReference type="PANTHER" id="PTHR12196">
    <property type="entry name" value="DOMAIN OF UNKNOWN FUNCTION 71 DUF71 -CONTAINING PROTEIN"/>
    <property type="match status" value="1"/>
</dbReference>
<dbReference type="GeneID" id="92515210"/>
<dbReference type="GO" id="GO:0017178">
    <property type="term" value="F:diphthine-ammonia ligase activity"/>
    <property type="evidence" value="ECO:0007669"/>
    <property type="project" value="UniProtKB-EC"/>
</dbReference>
<dbReference type="InterPro" id="IPR035959">
    <property type="entry name" value="RutC-like_sf"/>
</dbReference>
<dbReference type="Pfam" id="PF01902">
    <property type="entry name" value="Diphthami_syn_2"/>
    <property type="match status" value="1"/>
</dbReference>
<accession>A0A836HHL6</accession>
<gene>
    <name evidence="7" type="ORF">LSCM1_05225</name>
</gene>
<evidence type="ECO:0000256" key="3">
    <source>
        <dbReference type="ARBA" id="ARBA00029814"/>
    </source>
</evidence>
<evidence type="ECO:0000313" key="8">
    <source>
        <dbReference type="Proteomes" id="UP000673552"/>
    </source>
</evidence>